<dbReference type="GO" id="GO:0016989">
    <property type="term" value="F:sigma factor antagonist activity"/>
    <property type="evidence" value="ECO:0007669"/>
    <property type="project" value="TreeGrafter"/>
</dbReference>
<dbReference type="PANTHER" id="PTHR30273">
    <property type="entry name" value="PERIPLASMIC SIGNAL SENSOR AND SIGMA FACTOR ACTIVATOR FECR-RELATED"/>
    <property type="match status" value="1"/>
</dbReference>
<evidence type="ECO:0000256" key="1">
    <source>
        <dbReference type="SAM" id="Phobius"/>
    </source>
</evidence>
<dbReference type="PANTHER" id="PTHR30273:SF2">
    <property type="entry name" value="PROTEIN FECR"/>
    <property type="match status" value="1"/>
</dbReference>
<name>A0A4R6W7N4_9SPHI</name>
<protein>
    <submittedName>
        <fullName evidence="4">FecR family protein</fullName>
    </submittedName>
</protein>
<keyword evidence="1" id="KW-0472">Membrane</keyword>
<dbReference type="RefSeq" id="WP_133586698.1">
    <property type="nucleotide sequence ID" value="NZ_SNYV01000019.1"/>
</dbReference>
<dbReference type="InterPro" id="IPR032508">
    <property type="entry name" value="FecR_C"/>
</dbReference>
<dbReference type="AlphaFoldDB" id="A0A4R6W7N4"/>
<accession>A0A4R6W7N4</accession>
<evidence type="ECO:0000313" key="4">
    <source>
        <dbReference type="EMBL" id="TDQ73526.1"/>
    </source>
</evidence>
<dbReference type="Gene3D" id="3.55.50.30">
    <property type="match status" value="1"/>
</dbReference>
<dbReference type="PIRSF" id="PIRSF018266">
    <property type="entry name" value="FecR"/>
    <property type="match status" value="1"/>
</dbReference>
<reference evidence="4 5" key="1">
    <citation type="submission" date="2019-03" db="EMBL/GenBank/DDBJ databases">
        <title>Genomic Encyclopedia of Archaeal and Bacterial Type Strains, Phase II (KMG-II): from individual species to whole genera.</title>
        <authorList>
            <person name="Goeker M."/>
        </authorList>
    </citation>
    <scope>NUCLEOTIDE SEQUENCE [LARGE SCALE GENOMIC DNA]</scope>
    <source>
        <strain evidence="4 5">DSM 28353</strain>
    </source>
</reference>
<comment type="caution">
    <text evidence="4">The sequence shown here is derived from an EMBL/GenBank/DDBJ whole genome shotgun (WGS) entry which is preliminary data.</text>
</comment>
<evidence type="ECO:0000313" key="5">
    <source>
        <dbReference type="Proteomes" id="UP000295292"/>
    </source>
</evidence>
<dbReference type="Gene3D" id="2.60.120.1440">
    <property type="match status" value="1"/>
</dbReference>
<evidence type="ECO:0000259" key="2">
    <source>
        <dbReference type="Pfam" id="PF04773"/>
    </source>
</evidence>
<dbReference type="Pfam" id="PF16344">
    <property type="entry name" value="FecR_C"/>
    <property type="match status" value="1"/>
</dbReference>
<keyword evidence="1" id="KW-0812">Transmembrane</keyword>
<dbReference type="Pfam" id="PF04773">
    <property type="entry name" value="FecR"/>
    <property type="match status" value="1"/>
</dbReference>
<sequence length="381" mass="43162">MISKKIAALIAGKKLNTLSIEEEELLLAWRKEAEQHEMAYQYAMNKTDWYRDLQTLETIDVNKAVDSVLERILRTESKKMKPRYWWRYAGVAAAVLLVLLSVLWKYRETAVEIVPGGNKAILKLADGTSLQLSEGQHELVISDELLYGDGSGVEGVTKEQRADAMMEIVTPKGGEYTVILADKTKIILNAASKLRFPKVFSMRERLVELEGEAYFEVNKTLTPAQQPQPFLVKTKQQTVQVLGTQFNISAYAEDKSTYTTLVEGKVAVSAEHRGAKVQQLIPGQQAINNGTGAIEVKAVDVFNYTSWTKNQFVFASEPLGAAMQKLARWYDMEYVFEKESLKNERIEGILPRYASLEELLELMKESLNLRFRVVGKQVYIY</sequence>
<organism evidence="4 5">
    <name type="scientific">Sphingobacterium yanglingense</name>
    <dbReference type="NCBI Taxonomy" id="1437280"/>
    <lineage>
        <taxon>Bacteria</taxon>
        <taxon>Pseudomonadati</taxon>
        <taxon>Bacteroidota</taxon>
        <taxon>Sphingobacteriia</taxon>
        <taxon>Sphingobacteriales</taxon>
        <taxon>Sphingobacteriaceae</taxon>
        <taxon>Sphingobacterium</taxon>
    </lineage>
</organism>
<evidence type="ECO:0000259" key="3">
    <source>
        <dbReference type="Pfam" id="PF16344"/>
    </source>
</evidence>
<dbReference type="InterPro" id="IPR012373">
    <property type="entry name" value="Ferrdict_sens_TM"/>
</dbReference>
<feature type="domain" description="Protein FecR C-terminal" evidence="3">
    <location>
        <begin position="311"/>
        <end position="380"/>
    </location>
</feature>
<dbReference type="Proteomes" id="UP000295292">
    <property type="component" value="Unassembled WGS sequence"/>
</dbReference>
<feature type="transmembrane region" description="Helical" evidence="1">
    <location>
        <begin position="84"/>
        <end position="104"/>
    </location>
</feature>
<dbReference type="EMBL" id="SNYV01000019">
    <property type="protein sequence ID" value="TDQ73526.1"/>
    <property type="molecule type" value="Genomic_DNA"/>
</dbReference>
<feature type="domain" description="FecR protein" evidence="2">
    <location>
        <begin position="167"/>
        <end position="266"/>
    </location>
</feature>
<gene>
    <name evidence="4" type="ORF">CLV99_4580</name>
</gene>
<keyword evidence="1" id="KW-1133">Transmembrane helix</keyword>
<proteinExistence type="predicted"/>
<dbReference type="OrthoDB" id="694985at2"/>
<dbReference type="InterPro" id="IPR006860">
    <property type="entry name" value="FecR"/>
</dbReference>
<keyword evidence="5" id="KW-1185">Reference proteome</keyword>